<feature type="compositionally biased region" description="Basic residues" evidence="2">
    <location>
        <begin position="201"/>
        <end position="214"/>
    </location>
</feature>
<evidence type="ECO:0000313" key="3">
    <source>
        <dbReference type="EMBL" id="KAK7253563.1"/>
    </source>
</evidence>
<feature type="compositionally biased region" description="Low complexity" evidence="2">
    <location>
        <begin position="215"/>
        <end position="235"/>
    </location>
</feature>
<feature type="coiled-coil region" evidence="1">
    <location>
        <begin position="108"/>
        <end position="175"/>
    </location>
</feature>
<dbReference type="SUPFAM" id="SSF52058">
    <property type="entry name" value="L domain-like"/>
    <property type="match status" value="1"/>
</dbReference>
<comment type="caution">
    <text evidence="3">The sequence shown here is derived from an EMBL/GenBank/DDBJ whole genome shotgun (WGS) entry which is preliminary data.</text>
</comment>
<keyword evidence="4" id="KW-1185">Reference proteome</keyword>
<gene>
    <name evidence="3" type="ORF">SO694_000011201</name>
</gene>
<sequence>MGGASSVHLFGSADDDVLLKYLEKHDDARPLLEGFLREAARLDHPDPLQHVAESIVKKRPAAPKKKPQSSVGRVIAQYAAAAAGGGDVHDAVPLSVRVEAVEAVQKAVVKKQIKKSSLEAQLAQLSERRAAQEKNMTLAHKRLLDETAAGLAADVETASANLERLRARYKRLRLDTIERYTPSLLESVDEHDRVFAETRRPSRARSRGTSRRSSRFWSAGERAARAPPSRRANAAAGGGGRVVECAPKGISRCLEKVEEGYDGSFLRLLDAARVTLVFEDVAGVLDALRFLVDDGQRASKCTVLRVKDRLTEAWDAEVSGGNRDLLLSVALEGLDDGGPPLICEIQIHLRPLHDLKRDLHTLYEAVRVLDAREDHTAASEGDLNDYVLEQAERGIIRKLHSNISNLVAENAPERIAALLTRDPCPLIDVCLGGPTAPRPLKTGRFAGWSLAKLMVNDGAVHCRRLRVLNLFDNGLVGEVPKELGALRELRILTLQRNSLSGSIPRELAACEKLEVVNVSCNDFEGSVTDVFGAMAQLKILYINNNRLAGPPGRVGGPLMERIDGRANAFSDDDVALWRALPDTLHLRITADDPSWRRMVSHARLDDQDDQDGSPRPE</sequence>
<dbReference type="InterPro" id="IPR032675">
    <property type="entry name" value="LRR_dom_sf"/>
</dbReference>
<protein>
    <submittedName>
        <fullName evidence="3">Uncharacterized protein</fullName>
    </submittedName>
</protein>
<accession>A0ABR1GCD2</accession>
<dbReference type="Proteomes" id="UP001363151">
    <property type="component" value="Unassembled WGS sequence"/>
</dbReference>
<organism evidence="3 4">
    <name type="scientific">Aureococcus anophagefferens</name>
    <name type="common">Harmful bloom alga</name>
    <dbReference type="NCBI Taxonomy" id="44056"/>
    <lineage>
        <taxon>Eukaryota</taxon>
        <taxon>Sar</taxon>
        <taxon>Stramenopiles</taxon>
        <taxon>Ochrophyta</taxon>
        <taxon>Pelagophyceae</taxon>
        <taxon>Pelagomonadales</taxon>
        <taxon>Pelagomonadaceae</taxon>
        <taxon>Aureococcus</taxon>
    </lineage>
</organism>
<proteinExistence type="predicted"/>
<name>A0ABR1GCD2_AURAN</name>
<dbReference type="InterPro" id="IPR052592">
    <property type="entry name" value="LRR-RLK"/>
</dbReference>
<dbReference type="InterPro" id="IPR001611">
    <property type="entry name" value="Leu-rich_rpt"/>
</dbReference>
<dbReference type="PANTHER" id="PTHR48054:SF35">
    <property type="entry name" value="INSENSITIVE 1-ASSOCIATED RECEPTOR KINASE 1, PUTATIVE, EXPRESSED-RELATED"/>
    <property type="match status" value="1"/>
</dbReference>
<evidence type="ECO:0000256" key="2">
    <source>
        <dbReference type="SAM" id="MobiDB-lite"/>
    </source>
</evidence>
<evidence type="ECO:0000256" key="1">
    <source>
        <dbReference type="SAM" id="Coils"/>
    </source>
</evidence>
<keyword evidence="1" id="KW-0175">Coiled coil</keyword>
<reference evidence="3 4" key="1">
    <citation type="submission" date="2024-03" db="EMBL/GenBank/DDBJ databases">
        <title>Aureococcus anophagefferens CCMP1851 and Kratosvirus quantuckense: Draft genome of a second virus-susceptible host strain in the model system.</title>
        <authorList>
            <person name="Chase E."/>
            <person name="Truchon A.R."/>
            <person name="Schepens W."/>
            <person name="Wilhelm S.W."/>
        </authorList>
    </citation>
    <scope>NUCLEOTIDE SEQUENCE [LARGE SCALE GENOMIC DNA]</scope>
    <source>
        <strain evidence="3 4">CCMP1851</strain>
    </source>
</reference>
<dbReference type="PANTHER" id="PTHR48054">
    <property type="entry name" value="RECEPTOR KINASE-LIKE PROTEIN XA21"/>
    <property type="match status" value="1"/>
</dbReference>
<evidence type="ECO:0000313" key="4">
    <source>
        <dbReference type="Proteomes" id="UP001363151"/>
    </source>
</evidence>
<dbReference type="Pfam" id="PF00560">
    <property type="entry name" value="LRR_1"/>
    <property type="match status" value="2"/>
</dbReference>
<feature type="region of interest" description="Disordered" evidence="2">
    <location>
        <begin position="196"/>
        <end position="237"/>
    </location>
</feature>
<dbReference type="Gene3D" id="3.80.10.10">
    <property type="entry name" value="Ribonuclease Inhibitor"/>
    <property type="match status" value="1"/>
</dbReference>
<dbReference type="EMBL" id="JBBJCI010000035">
    <property type="protein sequence ID" value="KAK7253563.1"/>
    <property type="molecule type" value="Genomic_DNA"/>
</dbReference>